<gene>
    <name evidence="2" type="ORF">DS909_10945</name>
</gene>
<evidence type="ECO:0000256" key="1">
    <source>
        <dbReference type="SAM" id="Phobius"/>
    </source>
</evidence>
<accession>A0A366X3U6</accession>
<dbReference type="Proteomes" id="UP000252706">
    <property type="component" value="Unassembled WGS sequence"/>
</dbReference>
<dbReference type="InterPro" id="IPR019253">
    <property type="entry name" value="DUF2244_TM"/>
</dbReference>
<feature type="transmembrane region" description="Helical" evidence="1">
    <location>
        <begin position="37"/>
        <end position="54"/>
    </location>
</feature>
<dbReference type="Pfam" id="PF10003">
    <property type="entry name" value="DUF2244"/>
    <property type="match status" value="1"/>
</dbReference>
<evidence type="ECO:0000313" key="2">
    <source>
        <dbReference type="EMBL" id="RBW55609.1"/>
    </source>
</evidence>
<organism evidence="2 3">
    <name type="scientific">Phaeobacter gallaeciensis</name>
    <dbReference type="NCBI Taxonomy" id="60890"/>
    <lineage>
        <taxon>Bacteria</taxon>
        <taxon>Pseudomonadati</taxon>
        <taxon>Pseudomonadota</taxon>
        <taxon>Alphaproteobacteria</taxon>
        <taxon>Rhodobacterales</taxon>
        <taxon>Roseobacteraceae</taxon>
        <taxon>Phaeobacter</taxon>
    </lineage>
</organism>
<name>A0A366X3U6_9RHOB</name>
<reference evidence="2 3" key="1">
    <citation type="submission" date="2018-07" db="EMBL/GenBank/DDBJ databases">
        <title>Modular assembly of carbohydrate-degrading microbial communities in the ocean.</title>
        <authorList>
            <person name="Enke T.N."/>
            <person name="Datta M.S."/>
            <person name="Schwartzman J.A."/>
            <person name="Cermak N."/>
            <person name="Schmitz D.A."/>
            <person name="Barrere J."/>
            <person name="Cordero O.X."/>
        </authorList>
    </citation>
    <scope>NUCLEOTIDE SEQUENCE [LARGE SCALE GENOMIC DNA]</scope>
    <source>
        <strain evidence="2 3">C3M10</strain>
    </source>
</reference>
<protein>
    <submittedName>
        <fullName evidence="2">DUF2244 domain-containing protein</fullName>
    </submittedName>
</protein>
<dbReference type="OrthoDB" id="9808190at2"/>
<dbReference type="EMBL" id="QOCE01000029">
    <property type="protein sequence ID" value="RBW55609.1"/>
    <property type="molecule type" value="Genomic_DNA"/>
</dbReference>
<proteinExistence type="predicted"/>
<feature type="transmembrane region" description="Helical" evidence="1">
    <location>
        <begin position="60"/>
        <end position="80"/>
    </location>
</feature>
<dbReference type="AlphaFoldDB" id="A0A366X3U6"/>
<evidence type="ECO:0000313" key="3">
    <source>
        <dbReference type="Proteomes" id="UP000252706"/>
    </source>
</evidence>
<sequence>MPYIWSISPTAPSERAPDATDVQELKLWPHNSLPPRGAAALILFLFTLAIIPMLGLLGSAVLWGLLPFVLLMVAGTWYALEHNYRQRRILEVLTLSRDNAHLVRTNPNGQTQEWECNQYWARAEMHEKGGPVPFYITLSGGGREVEIGAFLAEDERKALYPELVRKLRR</sequence>
<keyword evidence="1" id="KW-0472">Membrane</keyword>
<comment type="caution">
    <text evidence="2">The sequence shown here is derived from an EMBL/GenBank/DDBJ whole genome shotgun (WGS) entry which is preliminary data.</text>
</comment>
<keyword evidence="1" id="KW-1133">Transmembrane helix</keyword>
<dbReference type="RefSeq" id="WP_113823482.1">
    <property type="nucleotide sequence ID" value="NZ_QOCE01000029.1"/>
</dbReference>
<keyword evidence="1" id="KW-0812">Transmembrane</keyword>